<feature type="transmembrane region" description="Helical" evidence="1">
    <location>
        <begin position="41"/>
        <end position="64"/>
    </location>
</feature>
<feature type="transmembrane region" description="Helical" evidence="1">
    <location>
        <begin position="123"/>
        <end position="143"/>
    </location>
</feature>
<keyword evidence="1" id="KW-1133">Transmembrane helix</keyword>
<gene>
    <name evidence="2" type="ORF">CYJ32_06600</name>
</gene>
<reference evidence="2 3" key="1">
    <citation type="submission" date="2017-12" db="EMBL/GenBank/DDBJ databases">
        <title>Phylogenetic diversity of female urinary microbiome.</title>
        <authorList>
            <person name="Thomas-White K."/>
            <person name="Wolfe A.J."/>
        </authorList>
    </citation>
    <scope>NUCLEOTIDE SEQUENCE [LARGE SCALE GENOMIC DNA]</scope>
    <source>
        <strain evidence="2 3">UMB0064</strain>
    </source>
</reference>
<proteinExistence type="predicted"/>
<feature type="transmembrane region" description="Helical" evidence="1">
    <location>
        <begin position="76"/>
        <end position="98"/>
    </location>
</feature>
<comment type="caution">
    <text evidence="2">The sequence shown here is derived from an EMBL/GenBank/DDBJ whole genome shotgun (WGS) entry which is preliminary data.</text>
</comment>
<keyword evidence="1" id="KW-0472">Membrane</keyword>
<dbReference type="EMBL" id="PKGU01000004">
    <property type="protein sequence ID" value="PKZ14600.1"/>
    <property type="molecule type" value="Genomic_DNA"/>
</dbReference>
<dbReference type="Proteomes" id="UP000242263">
    <property type="component" value="Unassembled WGS sequence"/>
</dbReference>
<dbReference type="AlphaFoldDB" id="A0A2I1M399"/>
<dbReference type="RefSeq" id="WP_101541517.1">
    <property type="nucleotide sequence ID" value="NZ_JASODL010000001.1"/>
</dbReference>
<protein>
    <submittedName>
        <fullName evidence="2">Uncharacterized protein</fullName>
    </submittedName>
</protein>
<feature type="transmembrane region" description="Helical" evidence="1">
    <location>
        <begin position="7"/>
        <end position="29"/>
    </location>
</feature>
<sequence>MAFLKNLAFGFYMSVLAVAAEIVGLVYYFQNQKTATYGNLAINLVTLWGGIIGIALIALLVVLSPMKVMRARIMRSLADIAYVVISVLFMWGMAVLVADRVNLFAGVLTFNKNPQTMADTRSAVIAIVAMLIAVIFALLSSFMRMSKTEE</sequence>
<keyword evidence="1" id="KW-0812">Transmembrane</keyword>
<name>A0A2I1M399_9BIFI</name>
<evidence type="ECO:0000313" key="3">
    <source>
        <dbReference type="Proteomes" id="UP000242263"/>
    </source>
</evidence>
<organism evidence="2 3">
    <name type="scientific">Alloscardovia omnicolens</name>
    <dbReference type="NCBI Taxonomy" id="419015"/>
    <lineage>
        <taxon>Bacteria</taxon>
        <taxon>Bacillati</taxon>
        <taxon>Actinomycetota</taxon>
        <taxon>Actinomycetes</taxon>
        <taxon>Bifidobacteriales</taxon>
        <taxon>Bifidobacteriaceae</taxon>
        <taxon>Alloscardovia</taxon>
    </lineage>
</organism>
<evidence type="ECO:0000313" key="2">
    <source>
        <dbReference type="EMBL" id="PKZ14600.1"/>
    </source>
</evidence>
<evidence type="ECO:0000256" key="1">
    <source>
        <dbReference type="SAM" id="Phobius"/>
    </source>
</evidence>
<accession>A0A2I1M399</accession>